<dbReference type="InterPro" id="IPR011871">
    <property type="entry name" value="Fib_succ_major"/>
</dbReference>
<accession>A0A2M7RAG0</accession>
<feature type="domain" description="Fibronectin type-III" evidence="2">
    <location>
        <begin position="559"/>
        <end position="644"/>
    </location>
</feature>
<comment type="caution">
    <text evidence="3">The sequence shown here is derived from an EMBL/GenBank/DDBJ whole genome shotgun (WGS) entry which is preliminary data.</text>
</comment>
<feature type="domain" description="Fibronectin type-III" evidence="2">
    <location>
        <begin position="645"/>
        <end position="731"/>
    </location>
</feature>
<organism evidence="3 4">
    <name type="scientific">Candidatus Magasanikbacteria bacterium CG_4_10_14_0_8_um_filter_32_14</name>
    <dbReference type="NCBI Taxonomy" id="1974640"/>
    <lineage>
        <taxon>Bacteria</taxon>
        <taxon>Candidatus Magasanikiibacteriota</taxon>
    </lineage>
</organism>
<feature type="non-terminal residue" evidence="3">
    <location>
        <position position="750"/>
    </location>
</feature>
<dbReference type="AlphaFoldDB" id="A0A2M7RAG0"/>
<name>A0A2M7RAG0_9BACT</name>
<dbReference type="Pfam" id="PF00041">
    <property type="entry name" value="fn3"/>
    <property type="match status" value="1"/>
</dbReference>
<dbReference type="SMART" id="SM00060">
    <property type="entry name" value="FN3"/>
    <property type="match status" value="4"/>
</dbReference>
<evidence type="ECO:0000259" key="2">
    <source>
        <dbReference type="PROSITE" id="PS50853"/>
    </source>
</evidence>
<dbReference type="InterPro" id="IPR036116">
    <property type="entry name" value="FN3_sf"/>
</dbReference>
<feature type="domain" description="Fibronectin type-III" evidence="2">
    <location>
        <begin position="472"/>
        <end position="558"/>
    </location>
</feature>
<dbReference type="Pfam" id="PF09603">
    <property type="entry name" value="Fib_succ_major"/>
    <property type="match status" value="1"/>
</dbReference>
<dbReference type="PANTHER" id="PTHR46708">
    <property type="entry name" value="TENASCIN"/>
    <property type="match status" value="1"/>
</dbReference>
<sequence length="750" mass="79347">MSDNPKIKLKNNNIVKQSKLFSFLFILSFLALGFFVPAITFASPCAGLTSIDYSSQTYNLVEIGTQCWFATNLNVGTKLATGGTLPSNNSLIEKWCYSNSDANCTTYGGLYTWAEANQLATTCNDTISCTPSVPSQGICPSGWHIPTDAEIKTLEVYLGMCTGAGAGCVDATSWRGTDQGTQLKSGGTSGFNLPFAGYRLTSGSFSGITTLIYLWSASKYSAFESWQRAFASTEARVQRGGFSNIYGASVRCLKNENTAPTLTSLSAIASTDGTGEVSIISTVDDADNDELSIAYHYSSGACSTLPVTTSTISAVSSVNGTAVTSTGSYQITTVTTTPGSNIVTSTWTSQSDVPTADGSYCIYAYAYDGTTTSTLATTTVTLDNVAPGSPTISSWTITTTTIQANWNVVGDMSFYTVSSTAGTTATTTNEYYLYSILAPNTEYFWQIKTTDDYGNESSYSTVSSTLTNTPDPLSPPTLSAFTNLSTTTIQVNWGAVTGALYYTVSSTAGTVTTTNTYYNYTSLTPATSYNFQVSTRDNYGQDGSYSSVSTTFTLTPDPPATPTISSLTISSTTIQVNWGSVTGTSYYTVSSTITGQELVTTTDTNYPFASLTPNTSYAFEVIATDQYSQDSTTSTPESDYTNPAQPLSVTASANGQTLANLTWSANSNPNTTVYKIYTGTTLKGSTTNTSYAVTDLVAGTSYTFVIRAIYNSDNTSYLASEASNSITTDPVVGGNAQIITTPPQPTIANP</sequence>
<keyword evidence="1" id="KW-0677">Repeat</keyword>
<dbReference type="EMBL" id="PFMA01000001">
    <property type="protein sequence ID" value="PIY93745.1"/>
    <property type="molecule type" value="Genomic_DNA"/>
</dbReference>
<dbReference type="Gene3D" id="2.60.40.10">
    <property type="entry name" value="Immunoglobulins"/>
    <property type="match status" value="3"/>
</dbReference>
<reference evidence="4" key="1">
    <citation type="submission" date="2017-09" db="EMBL/GenBank/DDBJ databases">
        <title>Depth-based differentiation of microbial function through sediment-hosted aquifers and enrichment of novel symbionts in the deep terrestrial subsurface.</title>
        <authorList>
            <person name="Probst A.J."/>
            <person name="Ladd B."/>
            <person name="Jarett J.K."/>
            <person name="Geller-Mcgrath D.E."/>
            <person name="Sieber C.M.K."/>
            <person name="Emerson J.B."/>
            <person name="Anantharaman K."/>
            <person name="Thomas B.C."/>
            <person name="Malmstrom R."/>
            <person name="Stieglmeier M."/>
            <person name="Klingl A."/>
            <person name="Woyke T."/>
            <person name="Ryan C.M."/>
            <person name="Banfield J.F."/>
        </authorList>
    </citation>
    <scope>NUCLEOTIDE SEQUENCE [LARGE SCALE GENOMIC DNA]</scope>
</reference>
<gene>
    <name evidence="3" type="ORF">COY69_00005</name>
</gene>
<evidence type="ECO:0000256" key="1">
    <source>
        <dbReference type="ARBA" id="ARBA00022737"/>
    </source>
</evidence>
<evidence type="ECO:0000313" key="3">
    <source>
        <dbReference type="EMBL" id="PIY93745.1"/>
    </source>
</evidence>
<dbReference type="Proteomes" id="UP000229449">
    <property type="component" value="Unassembled WGS sequence"/>
</dbReference>
<dbReference type="CDD" id="cd00063">
    <property type="entry name" value="FN3"/>
    <property type="match status" value="1"/>
</dbReference>
<dbReference type="PROSITE" id="PS50853">
    <property type="entry name" value="FN3"/>
    <property type="match status" value="3"/>
</dbReference>
<dbReference type="SUPFAM" id="SSF49265">
    <property type="entry name" value="Fibronectin type III"/>
    <property type="match status" value="2"/>
</dbReference>
<proteinExistence type="predicted"/>
<dbReference type="InterPro" id="IPR013783">
    <property type="entry name" value="Ig-like_fold"/>
</dbReference>
<dbReference type="NCBIfam" id="TIGR02145">
    <property type="entry name" value="Fib_succ_major"/>
    <property type="match status" value="1"/>
</dbReference>
<evidence type="ECO:0000313" key="4">
    <source>
        <dbReference type="Proteomes" id="UP000229449"/>
    </source>
</evidence>
<protein>
    <recommendedName>
        <fullName evidence="2">Fibronectin type-III domain-containing protein</fullName>
    </recommendedName>
</protein>
<dbReference type="PANTHER" id="PTHR46708:SF2">
    <property type="entry name" value="FIBRONECTIN TYPE-III DOMAIN-CONTAINING PROTEIN"/>
    <property type="match status" value="1"/>
</dbReference>
<dbReference type="InterPro" id="IPR003961">
    <property type="entry name" value="FN3_dom"/>
</dbReference>
<dbReference type="InterPro" id="IPR050991">
    <property type="entry name" value="ECM_Regulatory_Proteins"/>
</dbReference>